<feature type="transmembrane region" description="Helical" evidence="1">
    <location>
        <begin position="231"/>
        <end position="251"/>
    </location>
</feature>
<dbReference type="InterPro" id="IPR014550">
    <property type="entry name" value="UCP028704_OpgC"/>
</dbReference>
<gene>
    <name evidence="2" type="ORF">B1A_20857</name>
</gene>
<sequence length="267" mass="30164">MQRRNELDALRGIFLLLMVSVHLPTVVNGFASEPLGYADAAEGFVFLSAFLVGSIYTPLMFQRGIAYVRERLWKRARKLYGYHLLLLLFLFVIVATVATVTHSIALHNYLLVFFSHPVWAVASSPFLVYQPPLLDILPMYIVFLLASPLLLRYASQRGWRAVLVGSGLLWLFAQLGGGRALYELAVRAGVPLERAAFGAFDWYAWQLVWVTGLWLGYSQHHGDGAETLKRWFRHPAVWGMTVATSIFFLLWRHHVAVSSPMSGAARR</sequence>
<evidence type="ECO:0000256" key="1">
    <source>
        <dbReference type="SAM" id="Phobius"/>
    </source>
</evidence>
<feature type="transmembrane region" description="Helical" evidence="1">
    <location>
        <begin position="43"/>
        <end position="61"/>
    </location>
</feature>
<keyword evidence="1" id="KW-0472">Membrane</keyword>
<dbReference type="AlphaFoldDB" id="T0ZH69"/>
<protein>
    <submittedName>
        <fullName evidence="2">Putative conserved protein UPC028704</fullName>
    </submittedName>
</protein>
<feature type="non-terminal residue" evidence="2">
    <location>
        <position position="267"/>
    </location>
</feature>
<dbReference type="EMBL" id="AUZX01015404">
    <property type="protein sequence ID" value="EQD29160.1"/>
    <property type="molecule type" value="Genomic_DNA"/>
</dbReference>
<feature type="transmembrane region" description="Helical" evidence="1">
    <location>
        <begin position="202"/>
        <end position="219"/>
    </location>
</feature>
<name>T0ZH69_9ZZZZ</name>
<feature type="transmembrane region" description="Helical" evidence="1">
    <location>
        <begin position="136"/>
        <end position="154"/>
    </location>
</feature>
<proteinExistence type="predicted"/>
<reference evidence="2" key="1">
    <citation type="submission" date="2013-08" db="EMBL/GenBank/DDBJ databases">
        <authorList>
            <person name="Mendez C."/>
            <person name="Richter M."/>
            <person name="Ferrer M."/>
            <person name="Sanchez J."/>
        </authorList>
    </citation>
    <scope>NUCLEOTIDE SEQUENCE</scope>
</reference>
<feature type="transmembrane region" description="Helical" evidence="1">
    <location>
        <begin position="161"/>
        <end position="182"/>
    </location>
</feature>
<dbReference type="PANTHER" id="PTHR38592">
    <property type="entry name" value="BLL4819 PROTEIN"/>
    <property type="match status" value="1"/>
</dbReference>
<keyword evidence="1" id="KW-0812">Transmembrane</keyword>
<feature type="transmembrane region" description="Helical" evidence="1">
    <location>
        <begin position="82"/>
        <end position="105"/>
    </location>
</feature>
<accession>T0ZH69</accession>
<dbReference type="PANTHER" id="PTHR38592:SF3">
    <property type="entry name" value="BLL4819 PROTEIN"/>
    <property type="match status" value="1"/>
</dbReference>
<comment type="caution">
    <text evidence="2">The sequence shown here is derived from an EMBL/GenBank/DDBJ whole genome shotgun (WGS) entry which is preliminary data.</text>
</comment>
<organism evidence="2">
    <name type="scientific">mine drainage metagenome</name>
    <dbReference type="NCBI Taxonomy" id="410659"/>
    <lineage>
        <taxon>unclassified sequences</taxon>
        <taxon>metagenomes</taxon>
        <taxon>ecological metagenomes</taxon>
    </lineage>
</organism>
<feature type="transmembrane region" description="Helical" evidence="1">
    <location>
        <begin position="12"/>
        <end position="31"/>
    </location>
</feature>
<evidence type="ECO:0000313" key="2">
    <source>
        <dbReference type="EMBL" id="EQD29160.1"/>
    </source>
</evidence>
<reference evidence="2" key="2">
    <citation type="journal article" date="2014" name="ISME J.">
        <title>Microbial stratification in low pH oxic and suboxic macroscopic growths along an acid mine drainage.</title>
        <authorList>
            <person name="Mendez-Garcia C."/>
            <person name="Mesa V."/>
            <person name="Sprenger R.R."/>
            <person name="Richter M."/>
            <person name="Diez M.S."/>
            <person name="Solano J."/>
            <person name="Bargiela R."/>
            <person name="Golyshina O.V."/>
            <person name="Manteca A."/>
            <person name="Ramos J.L."/>
            <person name="Gallego J.R."/>
            <person name="Llorente I."/>
            <person name="Martins Dos Santos V.A."/>
            <person name="Jensen O.N."/>
            <person name="Pelaez A.I."/>
            <person name="Sanchez J."/>
            <person name="Ferrer M."/>
        </authorList>
    </citation>
    <scope>NUCLEOTIDE SEQUENCE</scope>
</reference>
<dbReference type="Pfam" id="PF10129">
    <property type="entry name" value="OpgC_C"/>
    <property type="match status" value="1"/>
</dbReference>
<keyword evidence="1" id="KW-1133">Transmembrane helix</keyword>